<dbReference type="SUPFAM" id="SSF56563">
    <property type="entry name" value="Major capsid protein gp5"/>
    <property type="match status" value="1"/>
</dbReference>
<evidence type="ECO:0000313" key="3">
    <source>
        <dbReference type="EMBL" id="WRL47728.1"/>
    </source>
</evidence>
<dbReference type="RefSeq" id="WP_407280120.1">
    <property type="nucleotide sequence ID" value="NZ_CP141259.1"/>
</dbReference>
<reference evidence="3 4" key="1">
    <citation type="submission" date="2023-12" db="EMBL/GenBank/DDBJ databases">
        <title>A. evansii MAY27, complete genome.</title>
        <authorList>
            <person name="Wang Y."/>
        </authorList>
    </citation>
    <scope>NUCLEOTIDE SEQUENCE [LARGE SCALE GENOMIC DNA]</scope>
    <source>
        <strain evidence="3 4">MAY27</strain>
    </source>
</reference>
<protein>
    <submittedName>
        <fullName evidence="3">Phage major capsid protein</fullName>
    </submittedName>
</protein>
<name>A0ABZ1AUD8_AROEV</name>
<organism evidence="3 4">
    <name type="scientific">Aromatoleum evansii</name>
    <name type="common">Azoarcus evansii</name>
    <dbReference type="NCBI Taxonomy" id="59406"/>
    <lineage>
        <taxon>Bacteria</taxon>
        <taxon>Pseudomonadati</taxon>
        <taxon>Pseudomonadota</taxon>
        <taxon>Betaproteobacteria</taxon>
        <taxon>Rhodocyclales</taxon>
        <taxon>Rhodocyclaceae</taxon>
        <taxon>Aromatoleum</taxon>
    </lineage>
</organism>
<feature type="domain" description="Phage capsid-like C-terminal" evidence="2">
    <location>
        <begin position="173"/>
        <end position="444"/>
    </location>
</feature>
<dbReference type="Gene3D" id="3.30.2400.10">
    <property type="entry name" value="Major capsid protein gp5"/>
    <property type="match status" value="1"/>
</dbReference>
<sequence>MSGNSLFEQREIIRAHELDLRAELAKMGIPFECGDSRSDIVSHRADVRRAINAVRDRQIARIDNFNNLSDKEKAAYERDTKVMDAMQALIEVHNITLEKLDLAPPPGMGSDSSSQAWKQNDRKIRVLSPSDRLAEGSHGPANFGFGEYVRAMAVGTSNLEIRAALAEGTDSAGGYSVPRGLMAQLIDRMRAKTVCVQAGALTVPLETNVTSIARLASDPSAGWRAENAAVAESDPTFEGVTFTARSLAVLVKVSLELLQDSVNIEEALMTAFAGSLAGEVDRVALFGSGTAPEPRGIFNTTNVGSVSMGANGAALTNYGKILDVLYELEVANAAAPTGMVMHPRTSRVLNGLADTTGQPLRMPEALAGIPRFVTTATPIDQTQGTANNASAAVMGNFRELLLGVRQEMRIEVLRERFAENLQYGFIAHLRMDVAVAHPQSFCKLIGIIP</sequence>
<dbReference type="InterPro" id="IPR054612">
    <property type="entry name" value="Phage_capsid-like_C"/>
</dbReference>
<dbReference type="Proteomes" id="UP001626593">
    <property type="component" value="Chromosome"/>
</dbReference>
<comment type="subcellular location">
    <subcellularLocation>
        <location evidence="1">Virion</location>
    </subcellularLocation>
</comment>
<dbReference type="InterPro" id="IPR024455">
    <property type="entry name" value="Phage_capsid"/>
</dbReference>
<proteinExistence type="predicted"/>
<dbReference type="Gene3D" id="3.30.2320.10">
    <property type="entry name" value="hypothetical protein PF0899 domain"/>
    <property type="match status" value="1"/>
</dbReference>
<dbReference type="EMBL" id="CP141259">
    <property type="protein sequence ID" value="WRL47728.1"/>
    <property type="molecule type" value="Genomic_DNA"/>
</dbReference>
<evidence type="ECO:0000259" key="2">
    <source>
        <dbReference type="Pfam" id="PF05065"/>
    </source>
</evidence>
<accession>A0ABZ1AUD8</accession>
<dbReference type="NCBIfam" id="TIGR01554">
    <property type="entry name" value="major_cap_HK97"/>
    <property type="match status" value="1"/>
</dbReference>
<evidence type="ECO:0000256" key="1">
    <source>
        <dbReference type="ARBA" id="ARBA00004328"/>
    </source>
</evidence>
<evidence type="ECO:0000313" key="4">
    <source>
        <dbReference type="Proteomes" id="UP001626593"/>
    </source>
</evidence>
<keyword evidence="4" id="KW-1185">Reference proteome</keyword>
<gene>
    <name evidence="3" type="ORF">U5817_06695</name>
</gene>
<dbReference type="Pfam" id="PF05065">
    <property type="entry name" value="Phage_capsid"/>
    <property type="match status" value="1"/>
</dbReference>